<evidence type="ECO:0000313" key="2">
    <source>
        <dbReference type="EMBL" id="WMV25748.1"/>
    </source>
</evidence>
<sequence length="198" mass="21529">MLEVSSSKPLASESKGFAFWVELVAPGLPSAGYLSYVGMKCVIKKILTHALRFGATYNIDFLKEIKASIGDDGIELFKNPTFGPYLNFPKCNFRDKSLSFSIKDFAIITGLKCKDEVATLDIPGIQDAPPPGPSTTTVNPKEVQSKDISGFENFSTSPPDQLVRSSSRVSGTSSPPPPKRRKKINTPKIKVSEPSQSE</sequence>
<dbReference type="AlphaFoldDB" id="A0AAF0TUF8"/>
<feature type="compositionally biased region" description="Low complexity" evidence="1">
    <location>
        <begin position="163"/>
        <end position="173"/>
    </location>
</feature>
<dbReference type="EMBL" id="CP133615">
    <property type="protein sequence ID" value="WMV25748.1"/>
    <property type="molecule type" value="Genomic_DNA"/>
</dbReference>
<gene>
    <name evidence="2" type="ORF">MTR67_019133</name>
</gene>
<feature type="region of interest" description="Disordered" evidence="1">
    <location>
        <begin position="122"/>
        <end position="198"/>
    </location>
</feature>
<proteinExistence type="predicted"/>
<dbReference type="Proteomes" id="UP001234989">
    <property type="component" value="Chromosome 4"/>
</dbReference>
<accession>A0AAF0TUF8</accession>
<protein>
    <submittedName>
        <fullName evidence="2">Uncharacterized protein</fullName>
    </submittedName>
</protein>
<evidence type="ECO:0000256" key="1">
    <source>
        <dbReference type="SAM" id="MobiDB-lite"/>
    </source>
</evidence>
<organism evidence="2 3">
    <name type="scientific">Solanum verrucosum</name>
    <dbReference type="NCBI Taxonomy" id="315347"/>
    <lineage>
        <taxon>Eukaryota</taxon>
        <taxon>Viridiplantae</taxon>
        <taxon>Streptophyta</taxon>
        <taxon>Embryophyta</taxon>
        <taxon>Tracheophyta</taxon>
        <taxon>Spermatophyta</taxon>
        <taxon>Magnoliopsida</taxon>
        <taxon>eudicotyledons</taxon>
        <taxon>Gunneridae</taxon>
        <taxon>Pentapetalae</taxon>
        <taxon>asterids</taxon>
        <taxon>lamiids</taxon>
        <taxon>Solanales</taxon>
        <taxon>Solanaceae</taxon>
        <taxon>Solanoideae</taxon>
        <taxon>Solaneae</taxon>
        <taxon>Solanum</taxon>
    </lineage>
</organism>
<reference evidence="2" key="1">
    <citation type="submission" date="2023-08" db="EMBL/GenBank/DDBJ databases">
        <title>A de novo genome assembly of Solanum verrucosum Schlechtendal, a Mexican diploid species geographically isolated from the other diploid A-genome species in potato relatives.</title>
        <authorList>
            <person name="Hosaka K."/>
        </authorList>
    </citation>
    <scope>NUCLEOTIDE SEQUENCE</scope>
    <source>
        <tissue evidence="2">Young leaves</tissue>
    </source>
</reference>
<keyword evidence="3" id="KW-1185">Reference proteome</keyword>
<name>A0AAF0TUF8_SOLVR</name>
<evidence type="ECO:0000313" key="3">
    <source>
        <dbReference type="Proteomes" id="UP001234989"/>
    </source>
</evidence>